<organism evidence="7 8">
    <name type="scientific">Fibrobacter succinogenes (strain ATCC 19169 / S85)</name>
    <dbReference type="NCBI Taxonomy" id="59374"/>
    <lineage>
        <taxon>Bacteria</taxon>
        <taxon>Pseudomonadati</taxon>
        <taxon>Fibrobacterota</taxon>
        <taxon>Fibrobacteria</taxon>
        <taxon>Fibrobacterales</taxon>
        <taxon>Fibrobacteraceae</taxon>
        <taxon>Fibrobacter</taxon>
    </lineage>
</organism>
<evidence type="ECO:0000313" key="6">
    <source>
        <dbReference type="EMBL" id="ACX75508.1"/>
    </source>
</evidence>
<feature type="chain" id="PRO_5003000107" evidence="4">
    <location>
        <begin position="28"/>
        <end position="437"/>
    </location>
</feature>
<dbReference type="SUPFAM" id="SSF51261">
    <property type="entry name" value="Duplicated hybrid motif"/>
    <property type="match status" value="1"/>
</dbReference>
<keyword evidence="2" id="KW-0175">Coiled coil</keyword>
<feature type="region of interest" description="Disordered" evidence="3">
    <location>
        <begin position="271"/>
        <end position="310"/>
    </location>
</feature>
<keyword evidence="9" id="KW-1185">Reference proteome</keyword>
<dbReference type="RefSeq" id="WP_014546580.1">
    <property type="nucleotide sequence ID" value="NC_013410.1"/>
</dbReference>
<keyword evidence="1 4" id="KW-0732">Signal</keyword>
<dbReference type="eggNOG" id="COG4942">
    <property type="taxonomic scope" value="Bacteria"/>
</dbReference>
<gene>
    <name evidence="6" type="ordered locus">Fisuc_1918</name>
    <name evidence="7" type="ordered locus">FSU_2426</name>
</gene>
<evidence type="ECO:0000259" key="5">
    <source>
        <dbReference type="Pfam" id="PF01551"/>
    </source>
</evidence>
<evidence type="ECO:0000313" key="9">
    <source>
        <dbReference type="Proteomes" id="UP000001497"/>
    </source>
</evidence>
<dbReference type="KEGG" id="fsc:FSU_2426"/>
<dbReference type="HOGENOM" id="CLU_626641_0_0_0"/>
<reference evidence="6 9" key="1">
    <citation type="submission" date="2009-10" db="EMBL/GenBank/DDBJ databases">
        <title>Complete sequence of Fibrobacter succinogenes subsp. succinogenes S85.</title>
        <authorList>
            <consortium name="US DOE Joint Genome Institute"/>
            <person name="Lucas S."/>
            <person name="Copeland A."/>
            <person name="Lapidus A."/>
            <person name="Glavina del Rio T."/>
            <person name="Tice H."/>
            <person name="Bruce D."/>
            <person name="Goodwin L."/>
            <person name="Pitluck S."/>
            <person name="Chertkov O."/>
            <person name="Detter J.C."/>
            <person name="Han C."/>
            <person name="Tapia R."/>
            <person name="Larimer F."/>
            <person name="Land M."/>
            <person name="Hauser L."/>
            <person name="Kyrpides N."/>
            <person name="Mikhailova N."/>
            <person name="Weimer P.J."/>
            <person name="Stevenson D.M."/>
            <person name="Boyum J."/>
            <person name="Brumm P.I."/>
            <person name="Mead D."/>
        </authorList>
    </citation>
    <scope>NUCLEOTIDE SEQUENCE [LARGE SCALE GENOMIC DNA]</scope>
    <source>
        <strain evidence="9">ATCC 19169 / S85</strain>
        <strain evidence="6">S85</strain>
    </source>
</reference>
<reference evidence="7" key="3">
    <citation type="submission" date="2010-08" db="EMBL/GenBank/DDBJ databases">
        <authorList>
            <person name="Durkin A.S."/>
            <person name="Nelson K.E."/>
            <person name="Morrison M."/>
            <person name="Forsberg C.W."/>
            <person name="Wilson D.B."/>
            <person name="Russell J.B."/>
            <person name="Cann I.K.O."/>
            <person name="Mackie R.I."/>
            <person name="White B.A."/>
        </authorList>
    </citation>
    <scope>NUCLEOTIDE SEQUENCE</scope>
    <source>
        <strain evidence="7">S85</strain>
    </source>
</reference>
<dbReference type="EMBL" id="CP001792">
    <property type="protein sequence ID" value="ACX75508.1"/>
    <property type="molecule type" value="Genomic_DNA"/>
</dbReference>
<sequence>MRLVCRFIPLLVFIFAVVAGSAVSSYAAPKKTDAQIDEQKNALKKLEVDLAKKREELAVLETEEKGVLNTISLLDQNLNRTRSYLSELTRNEDMLQGAVKQLVMDIDSLDSKIKARKRAMRKRIRNLYVHGRSNDAEILFELLTKNGNPEREVYWVHHLLNRDREDVETLRQLIAERTQKQQTQEKHLAELSRLRSRKAVEERGLVAQMNGQARMLNSLKHDKAVQRMALKEFERNQKTMLALLKKLEQRRKREIEEAKRAEAARLAALKKKEREAEKKRQAADKKRESEKKREAEIAQKQTPVSHFKGPKCMPLDGPIISEYGLQEHPVLHIMTRNLGVEIRGKRGGRIRAAAAGTVAMVAEIDGRGPSVIIEHEDGTYTVYGHMKAIHVQEGKSVKKCEEIGEVGDIASLNGIKLYFQVSEGTQTVDPLQWLKQR</sequence>
<dbReference type="KEGG" id="fsu:Fisuc_1918"/>
<evidence type="ECO:0000256" key="2">
    <source>
        <dbReference type="SAM" id="Coils"/>
    </source>
</evidence>
<proteinExistence type="predicted"/>
<evidence type="ECO:0000256" key="1">
    <source>
        <dbReference type="ARBA" id="ARBA00022729"/>
    </source>
</evidence>
<dbReference type="GO" id="GO:0004222">
    <property type="term" value="F:metalloendopeptidase activity"/>
    <property type="evidence" value="ECO:0007669"/>
    <property type="project" value="TreeGrafter"/>
</dbReference>
<dbReference type="Pfam" id="PF01551">
    <property type="entry name" value="Peptidase_M23"/>
    <property type="match status" value="1"/>
</dbReference>
<dbReference type="AlphaFoldDB" id="C9RIN7"/>
<dbReference type="EMBL" id="CP002158">
    <property type="protein sequence ID" value="ADL25161.1"/>
    <property type="molecule type" value="Genomic_DNA"/>
</dbReference>
<feature type="compositionally biased region" description="Basic and acidic residues" evidence="3">
    <location>
        <begin position="271"/>
        <end position="297"/>
    </location>
</feature>
<protein>
    <submittedName>
        <fullName evidence="6">Peptidase M23</fullName>
    </submittedName>
    <submittedName>
        <fullName evidence="7">Peptidase, M23/M37 family</fullName>
    </submittedName>
</protein>
<dbReference type="InterPro" id="IPR050570">
    <property type="entry name" value="Cell_wall_metabolism_enzyme"/>
</dbReference>
<feature type="signal peptide" evidence="4">
    <location>
        <begin position="1"/>
        <end position="27"/>
    </location>
</feature>
<evidence type="ECO:0000313" key="8">
    <source>
        <dbReference type="Proteomes" id="UP000000517"/>
    </source>
</evidence>
<dbReference type="PANTHER" id="PTHR21666:SF289">
    <property type="entry name" value="L-ALA--D-GLU ENDOPEPTIDASE"/>
    <property type="match status" value="1"/>
</dbReference>
<evidence type="ECO:0000256" key="4">
    <source>
        <dbReference type="SAM" id="SignalP"/>
    </source>
</evidence>
<reference evidence="8" key="2">
    <citation type="submission" date="2010-08" db="EMBL/GenBank/DDBJ databases">
        <title>Complete sequence of Fibrobacter succinogenes subsp. succinogenes S85.</title>
        <authorList>
            <person name="Durkin A.S."/>
            <person name="Nelson K.E."/>
            <person name="Morrison M."/>
            <person name="Forsberg C.W."/>
            <person name="Wilson D.B."/>
            <person name="Russell J.B."/>
            <person name="Cann I.K.O."/>
            <person name="Mackie R.I."/>
            <person name="White B.A."/>
        </authorList>
    </citation>
    <scope>NUCLEOTIDE SEQUENCE [LARGE SCALE GENOMIC DNA]</scope>
    <source>
        <strain evidence="8">ATCC 19169 / S85</strain>
    </source>
</reference>
<dbReference type="STRING" id="59374.FSU_2426"/>
<dbReference type="Gene3D" id="6.10.250.3150">
    <property type="match status" value="1"/>
</dbReference>
<feature type="domain" description="M23ase beta-sheet core" evidence="5">
    <location>
        <begin position="337"/>
        <end position="430"/>
    </location>
</feature>
<dbReference type="InterPro" id="IPR011055">
    <property type="entry name" value="Dup_hybrid_motif"/>
</dbReference>
<dbReference type="CDD" id="cd12797">
    <property type="entry name" value="M23_peptidase"/>
    <property type="match status" value="1"/>
</dbReference>
<dbReference type="InterPro" id="IPR016047">
    <property type="entry name" value="M23ase_b-sheet_dom"/>
</dbReference>
<evidence type="ECO:0000313" key="7">
    <source>
        <dbReference type="EMBL" id="ADL25161.1"/>
    </source>
</evidence>
<evidence type="ECO:0000256" key="3">
    <source>
        <dbReference type="SAM" id="MobiDB-lite"/>
    </source>
</evidence>
<feature type="coiled-coil region" evidence="2">
    <location>
        <begin position="36"/>
        <end position="63"/>
    </location>
</feature>
<accession>C9RIN7</accession>
<dbReference type="Proteomes" id="UP000000517">
    <property type="component" value="Chromosome"/>
</dbReference>
<name>C9RIN7_FIBSS</name>
<dbReference type="PANTHER" id="PTHR21666">
    <property type="entry name" value="PEPTIDASE-RELATED"/>
    <property type="match status" value="1"/>
</dbReference>
<dbReference type="Proteomes" id="UP000001497">
    <property type="component" value="Chromosome"/>
</dbReference>
<dbReference type="Gene3D" id="2.70.70.10">
    <property type="entry name" value="Glucose Permease (Domain IIA)"/>
    <property type="match status" value="1"/>
</dbReference>
<dbReference type="PATRIC" id="fig|59374.8.peg.2334"/>
<dbReference type="OrthoDB" id="9784703at2"/>